<dbReference type="InterPro" id="IPR020846">
    <property type="entry name" value="MFS_dom"/>
</dbReference>
<feature type="transmembrane region" description="Helical" evidence="6">
    <location>
        <begin position="12"/>
        <end position="38"/>
    </location>
</feature>
<feature type="transmembrane region" description="Helical" evidence="6">
    <location>
        <begin position="261"/>
        <end position="279"/>
    </location>
</feature>
<dbReference type="InterPro" id="IPR050382">
    <property type="entry name" value="MFS_Na/Anion_cotransporter"/>
</dbReference>
<accession>A0A5E7A887</accession>
<dbReference type="SUPFAM" id="SSF103473">
    <property type="entry name" value="MFS general substrate transporter"/>
    <property type="match status" value="1"/>
</dbReference>
<dbReference type="GO" id="GO:0016020">
    <property type="term" value="C:membrane"/>
    <property type="evidence" value="ECO:0007669"/>
    <property type="project" value="UniProtKB-SubCell"/>
</dbReference>
<dbReference type="Pfam" id="PF07690">
    <property type="entry name" value="MFS_1"/>
    <property type="match status" value="2"/>
</dbReference>
<dbReference type="PROSITE" id="PS50850">
    <property type="entry name" value="MFS"/>
    <property type="match status" value="1"/>
</dbReference>
<dbReference type="InterPro" id="IPR011701">
    <property type="entry name" value="MFS"/>
</dbReference>
<evidence type="ECO:0000256" key="4">
    <source>
        <dbReference type="ARBA" id="ARBA00023136"/>
    </source>
</evidence>
<feature type="transmembrane region" description="Helical" evidence="6">
    <location>
        <begin position="168"/>
        <end position="189"/>
    </location>
</feature>
<keyword evidence="3 6" id="KW-1133">Transmembrane helix</keyword>
<dbReference type="InterPro" id="IPR036259">
    <property type="entry name" value="MFS_trans_sf"/>
</dbReference>
<evidence type="ECO:0000256" key="1">
    <source>
        <dbReference type="ARBA" id="ARBA00004141"/>
    </source>
</evidence>
<evidence type="ECO:0000313" key="8">
    <source>
        <dbReference type="EMBL" id="VVN72427.1"/>
    </source>
</evidence>
<feature type="domain" description="Major facilitator superfamily (MFS) profile" evidence="7">
    <location>
        <begin position="16"/>
        <end position="415"/>
    </location>
</feature>
<proteinExistence type="inferred from homology"/>
<feature type="transmembrane region" description="Helical" evidence="6">
    <location>
        <begin position="58"/>
        <end position="75"/>
    </location>
</feature>
<dbReference type="Gene3D" id="1.20.1250.20">
    <property type="entry name" value="MFS general substrate transporter like domains"/>
    <property type="match status" value="2"/>
</dbReference>
<dbReference type="Proteomes" id="UP000326018">
    <property type="component" value="Unassembled WGS sequence"/>
</dbReference>
<dbReference type="PANTHER" id="PTHR11662:SF450">
    <property type="entry name" value="BLR1003 PROTEIN"/>
    <property type="match status" value="1"/>
</dbReference>
<feature type="transmembrane region" description="Helical" evidence="6">
    <location>
        <begin position="82"/>
        <end position="105"/>
    </location>
</feature>
<protein>
    <submittedName>
        <fullName evidence="8">Putative sulfoacetate transporter SauU</fullName>
    </submittedName>
</protein>
<reference evidence="8 9" key="1">
    <citation type="submission" date="2019-09" db="EMBL/GenBank/DDBJ databases">
        <authorList>
            <person name="Chandra G."/>
            <person name="Truman W A."/>
        </authorList>
    </citation>
    <scope>NUCLEOTIDE SEQUENCE [LARGE SCALE GENOMIC DNA]</scope>
    <source>
        <strain evidence="8">PS712</strain>
    </source>
</reference>
<keyword evidence="2 6" id="KW-0812">Transmembrane</keyword>
<evidence type="ECO:0000259" key="7">
    <source>
        <dbReference type="PROSITE" id="PS50850"/>
    </source>
</evidence>
<gene>
    <name evidence="8" type="primary">sauU</name>
    <name evidence="8" type="ORF">PS712_00505</name>
</gene>
<dbReference type="GO" id="GO:0022857">
    <property type="term" value="F:transmembrane transporter activity"/>
    <property type="evidence" value="ECO:0007669"/>
    <property type="project" value="InterPro"/>
</dbReference>
<comment type="subcellular location">
    <subcellularLocation>
        <location evidence="1">Membrane</location>
        <topology evidence="1">Multi-pass membrane protein</topology>
    </subcellularLocation>
</comment>
<evidence type="ECO:0000256" key="3">
    <source>
        <dbReference type="ARBA" id="ARBA00022989"/>
    </source>
</evidence>
<feature type="transmembrane region" description="Helical" evidence="6">
    <location>
        <begin position="291"/>
        <end position="313"/>
    </location>
</feature>
<dbReference type="AlphaFoldDB" id="A0A5E7A887"/>
<feature type="transmembrane region" description="Helical" evidence="6">
    <location>
        <begin position="355"/>
        <end position="377"/>
    </location>
</feature>
<evidence type="ECO:0000256" key="6">
    <source>
        <dbReference type="SAM" id="Phobius"/>
    </source>
</evidence>
<evidence type="ECO:0000256" key="5">
    <source>
        <dbReference type="ARBA" id="ARBA00038514"/>
    </source>
</evidence>
<name>A0A5E7A887_PSEFL</name>
<feature type="transmembrane region" description="Helical" evidence="6">
    <location>
        <begin position="141"/>
        <end position="162"/>
    </location>
</feature>
<keyword evidence="4 6" id="KW-0472">Membrane</keyword>
<organism evidence="8 9">
    <name type="scientific">Pseudomonas fluorescens</name>
    <dbReference type="NCBI Taxonomy" id="294"/>
    <lineage>
        <taxon>Bacteria</taxon>
        <taxon>Pseudomonadati</taxon>
        <taxon>Pseudomonadota</taxon>
        <taxon>Gammaproteobacteria</taxon>
        <taxon>Pseudomonadales</taxon>
        <taxon>Pseudomonadaceae</taxon>
        <taxon>Pseudomonas</taxon>
    </lineage>
</organism>
<evidence type="ECO:0000313" key="9">
    <source>
        <dbReference type="Proteomes" id="UP000326018"/>
    </source>
</evidence>
<dbReference type="EMBL" id="CABVIB010000002">
    <property type="protein sequence ID" value="VVN72427.1"/>
    <property type="molecule type" value="Genomic_DNA"/>
</dbReference>
<comment type="similarity">
    <text evidence="5">Belongs to the major facilitator superfamily. Phthalate permease family.</text>
</comment>
<feature type="transmembrane region" description="Helical" evidence="6">
    <location>
        <begin position="319"/>
        <end position="343"/>
    </location>
</feature>
<feature type="transmembrane region" description="Helical" evidence="6">
    <location>
        <begin position="389"/>
        <end position="409"/>
    </location>
</feature>
<dbReference type="PANTHER" id="PTHR11662">
    <property type="entry name" value="SOLUTE CARRIER FAMILY 17"/>
    <property type="match status" value="1"/>
</dbReference>
<evidence type="ECO:0000256" key="2">
    <source>
        <dbReference type="ARBA" id="ARBA00022692"/>
    </source>
</evidence>
<sequence>MTHTETPARLGTAWMVAVLLALLMLVNFLDKVVIGLVAVPMSKELGLSPTEFGLVGGALHWFFAISAVIGGFMANRRPTRTLLLGMGAFWALIQLPMLFVSSLWAIVACRVLLGIGEGPASPVATHALYKWFPNDRRNLPVALLHTGSAFGLLVAGAMIPWISVHYGWRMNFIVLAAIGAVWCVLWWLLGREGTLDRIRPGQLAQDEARVPYKRLLTDSTVLSNYLCHFAANWSLALTLTWVPSYLENGLGIDPIMTGRVFVLFVVVTTPLSLFMAWLSQRMMRGGMATRWSRGAFVSFCLIASGLLSAALFLPGLSSIERIVCLTFSGGLALVMYSVGPAMLAEFTPGSQRAGILAIGNGIASLAGLSAPVVTGILVQGAGAEHPAGYGEGFLVCGAVLVVAGLIGLFRMDPQKTRERLHQVVGVAAPRVS</sequence>